<dbReference type="PANTHER" id="PTHR48105">
    <property type="entry name" value="THIOREDOXIN REDUCTASE 1-RELATED-RELATED"/>
    <property type="match status" value="1"/>
</dbReference>
<keyword evidence="6" id="KW-1185">Reference proteome</keyword>
<dbReference type="Pfam" id="PF07992">
    <property type="entry name" value="Pyr_redox_2"/>
    <property type="match status" value="1"/>
</dbReference>
<dbReference type="EMBL" id="CAFZ01000219">
    <property type="protein sequence ID" value="CCA73358.1"/>
    <property type="molecule type" value="Genomic_DNA"/>
</dbReference>
<evidence type="ECO:0000256" key="3">
    <source>
        <dbReference type="ARBA" id="ARBA00023002"/>
    </source>
</evidence>
<evidence type="ECO:0000256" key="1">
    <source>
        <dbReference type="ARBA" id="ARBA00009333"/>
    </source>
</evidence>
<dbReference type="PRINTS" id="PR00368">
    <property type="entry name" value="FADPNR"/>
</dbReference>
<dbReference type="SUPFAM" id="SSF51905">
    <property type="entry name" value="FAD/NAD(P)-binding domain"/>
    <property type="match status" value="1"/>
</dbReference>
<dbReference type="HOGENOM" id="CLU_130412_0_0_1"/>
<name>G4TPV7_SERID</name>
<proteinExistence type="inferred from homology"/>
<reference evidence="5 6" key="1">
    <citation type="journal article" date="2011" name="PLoS Pathog.">
        <title>Endophytic Life Strategies Decoded by Genome and Transcriptome Analyses of the Mutualistic Root Symbiont Piriformospora indica.</title>
        <authorList>
            <person name="Zuccaro A."/>
            <person name="Lahrmann U."/>
            <person name="Guldener U."/>
            <person name="Langen G."/>
            <person name="Pfiffi S."/>
            <person name="Biedenkopf D."/>
            <person name="Wong P."/>
            <person name="Samans B."/>
            <person name="Grimm C."/>
            <person name="Basiewicz M."/>
            <person name="Murat C."/>
            <person name="Martin F."/>
            <person name="Kogel K.H."/>
        </authorList>
    </citation>
    <scope>NUCLEOTIDE SEQUENCE [LARGE SCALE GENOMIC DNA]</scope>
    <source>
        <strain evidence="5 6">DSM 11827</strain>
    </source>
</reference>
<dbReference type="OMA" id="HRENNHY"/>
<dbReference type="AlphaFoldDB" id="G4TPV7"/>
<dbReference type="GO" id="GO:0097237">
    <property type="term" value="P:cellular response to toxic substance"/>
    <property type="evidence" value="ECO:0007669"/>
    <property type="project" value="UniProtKB-ARBA"/>
</dbReference>
<comment type="caution">
    <text evidence="5">The sequence shown here is derived from an EMBL/GenBank/DDBJ whole genome shotgun (WGS) entry which is preliminary data.</text>
</comment>
<dbReference type="GO" id="GO:0016491">
    <property type="term" value="F:oxidoreductase activity"/>
    <property type="evidence" value="ECO:0007669"/>
    <property type="project" value="UniProtKB-KW"/>
</dbReference>
<dbReference type="eggNOG" id="ENOG502QQDE">
    <property type="taxonomic scope" value="Eukaryota"/>
</dbReference>
<dbReference type="OrthoDB" id="10260355at2759"/>
<comment type="similarity">
    <text evidence="1">Belongs to the class-II pyridine nucleotide-disulfide oxidoreductase family.</text>
</comment>
<accession>G4TPV7</accession>
<dbReference type="STRING" id="1109443.G4TPV7"/>
<organism evidence="5 6">
    <name type="scientific">Serendipita indica (strain DSM 11827)</name>
    <name type="common">Root endophyte fungus</name>
    <name type="synonym">Piriformospora indica</name>
    <dbReference type="NCBI Taxonomy" id="1109443"/>
    <lineage>
        <taxon>Eukaryota</taxon>
        <taxon>Fungi</taxon>
        <taxon>Dikarya</taxon>
        <taxon>Basidiomycota</taxon>
        <taxon>Agaricomycotina</taxon>
        <taxon>Agaricomycetes</taxon>
        <taxon>Sebacinales</taxon>
        <taxon>Serendipitaceae</taxon>
        <taxon>Serendipita</taxon>
    </lineage>
</organism>
<evidence type="ECO:0000313" key="5">
    <source>
        <dbReference type="EMBL" id="CCA73358.1"/>
    </source>
</evidence>
<keyword evidence="2" id="KW-0285">Flavoprotein</keyword>
<keyword evidence="3" id="KW-0560">Oxidoreductase</keyword>
<dbReference type="PRINTS" id="PR00469">
    <property type="entry name" value="PNDRDTASEII"/>
</dbReference>
<sequence length="142" mass="15858">MSNRSVDVLIIGGGPAGLSAALALSRTRRRVALFDSGLYRNAKTRIMNNVPGFDGTSPHEFRDKVRRELQSRYSDTFQYIPRQVKSLRKAELFHLSDGQDSWTGRKVIFATGIKDRLPSIPGFDAIWGRSGMSSFPSRLKGI</sequence>
<gene>
    <name evidence="5" type="ORF">PIIN_07313</name>
</gene>
<evidence type="ECO:0000259" key="4">
    <source>
        <dbReference type="Pfam" id="PF07992"/>
    </source>
</evidence>
<evidence type="ECO:0000256" key="2">
    <source>
        <dbReference type="ARBA" id="ARBA00022630"/>
    </source>
</evidence>
<evidence type="ECO:0000313" key="6">
    <source>
        <dbReference type="Proteomes" id="UP000007148"/>
    </source>
</evidence>
<dbReference type="Gene3D" id="3.50.50.60">
    <property type="entry name" value="FAD/NAD(P)-binding domain"/>
    <property type="match status" value="1"/>
</dbReference>
<dbReference type="InterPro" id="IPR036188">
    <property type="entry name" value="FAD/NAD-bd_sf"/>
</dbReference>
<protein>
    <submittedName>
        <fullName evidence="5">Related to thioredoxin reductase GliT-like, putative-Aspergillus flavus</fullName>
    </submittedName>
</protein>
<feature type="domain" description="FAD/NAD(P)-binding" evidence="4">
    <location>
        <begin position="7"/>
        <end position="124"/>
    </location>
</feature>
<dbReference type="Proteomes" id="UP000007148">
    <property type="component" value="Unassembled WGS sequence"/>
</dbReference>
<dbReference type="InParanoid" id="G4TPV7"/>
<dbReference type="InterPro" id="IPR023753">
    <property type="entry name" value="FAD/NAD-binding_dom"/>
</dbReference>
<dbReference type="InterPro" id="IPR050097">
    <property type="entry name" value="Ferredoxin-NADP_redctase_2"/>
</dbReference>